<dbReference type="PROSITE" id="PS50111">
    <property type="entry name" value="CHEMOTAXIS_TRANSDUC_2"/>
    <property type="match status" value="1"/>
</dbReference>
<dbReference type="SMART" id="SM00283">
    <property type="entry name" value="MA"/>
    <property type="match status" value="1"/>
</dbReference>
<dbReference type="AlphaFoldDB" id="A0A5C5GF77"/>
<comment type="similarity">
    <text evidence="2">Belongs to the methyl-accepting chemotaxis (MCP) protein family.</text>
</comment>
<protein>
    <submittedName>
        <fullName evidence="5">Chemotaxis protein</fullName>
    </submittedName>
</protein>
<evidence type="ECO:0000259" key="4">
    <source>
        <dbReference type="PROSITE" id="PS50111"/>
    </source>
</evidence>
<reference evidence="5 6" key="1">
    <citation type="submission" date="2019-06" db="EMBL/GenBank/DDBJ databases">
        <title>Genome of new Rhodobacteraceae sp. SM1903.</title>
        <authorList>
            <person name="Ren X."/>
        </authorList>
    </citation>
    <scope>NUCLEOTIDE SEQUENCE [LARGE SCALE GENOMIC DNA]</scope>
    <source>
        <strain evidence="5 6">SM1903</strain>
    </source>
</reference>
<keyword evidence="1" id="KW-0145">Chemotaxis</keyword>
<evidence type="ECO:0000256" key="3">
    <source>
        <dbReference type="PROSITE-ProRule" id="PRU00284"/>
    </source>
</evidence>
<dbReference type="GO" id="GO:0005886">
    <property type="term" value="C:plasma membrane"/>
    <property type="evidence" value="ECO:0007669"/>
    <property type="project" value="TreeGrafter"/>
</dbReference>
<evidence type="ECO:0000313" key="5">
    <source>
        <dbReference type="EMBL" id="TNY32246.1"/>
    </source>
</evidence>
<dbReference type="GO" id="GO:0007165">
    <property type="term" value="P:signal transduction"/>
    <property type="evidence" value="ECO:0007669"/>
    <property type="project" value="UniProtKB-KW"/>
</dbReference>
<evidence type="ECO:0000256" key="2">
    <source>
        <dbReference type="ARBA" id="ARBA00029447"/>
    </source>
</evidence>
<evidence type="ECO:0000256" key="1">
    <source>
        <dbReference type="ARBA" id="ARBA00022500"/>
    </source>
</evidence>
<comment type="caution">
    <text evidence="5">The sequence shown here is derived from an EMBL/GenBank/DDBJ whole genome shotgun (WGS) entry which is preliminary data.</text>
</comment>
<dbReference type="InterPro" id="IPR004090">
    <property type="entry name" value="Chemotax_Me-accpt_rcpt"/>
</dbReference>
<feature type="domain" description="Methyl-accepting transducer" evidence="4">
    <location>
        <begin position="26"/>
        <end position="262"/>
    </location>
</feature>
<dbReference type="GO" id="GO:0006935">
    <property type="term" value="P:chemotaxis"/>
    <property type="evidence" value="ECO:0007669"/>
    <property type="project" value="UniProtKB-KW"/>
</dbReference>
<evidence type="ECO:0000313" key="6">
    <source>
        <dbReference type="Proteomes" id="UP000314011"/>
    </source>
</evidence>
<dbReference type="Proteomes" id="UP000314011">
    <property type="component" value="Unassembled WGS sequence"/>
</dbReference>
<proteinExistence type="inferred from homology"/>
<dbReference type="EMBL" id="VFFF01000001">
    <property type="protein sequence ID" value="TNY32246.1"/>
    <property type="molecule type" value="Genomic_DNA"/>
</dbReference>
<dbReference type="InterPro" id="IPR004089">
    <property type="entry name" value="MCPsignal_dom"/>
</dbReference>
<gene>
    <name evidence="5" type="ORF">FHY64_02820</name>
</gene>
<dbReference type="GO" id="GO:0004888">
    <property type="term" value="F:transmembrane signaling receptor activity"/>
    <property type="evidence" value="ECO:0007669"/>
    <property type="project" value="InterPro"/>
</dbReference>
<keyword evidence="3" id="KW-0807">Transducer</keyword>
<accession>A0A5C5GF77</accession>
<dbReference type="InterPro" id="IPR051310">
    <property type="entry name" value="MCP_chemotaxis"/>
</dbReference>
<dbReference type="OrthoDB" id="2489132at2"/>
<dbReference type="Pfam" id="PF00015">
    <property type="entry name" value="MCPsignal"/>
    <property type="match status" value="1"/>
</dbReference>
<name>A0A5C5GF77_9RHOB</name>
<dbReference type="Gene3D" id="1.10.287.950">
    <property type="entry name" value="Methyl-accepting chemotaxis protein"/>
    <property type="match status" value="1"/>
</dbReference>
<dbReference type="PRINTS" id="PR00260">
    <property type="entry name" value="CHEMTRNSDUCR"/>
</dbReference>
<dbReference type="RefSeq" id="WP_140192926.1">
    <property type="nucleotide sequence ID" value="NZ_CP065915.1"/>
</dbReference>
<dbReference type="SUPFAM" id="SSF58104">
    <property type="entry name" value="Methyl-accepting chemotaxis protein (MCP) signaling domain"/>
    <property type="match status" value="1"/>
</dbReference>
<dbReference type="PANTHER" id="PTHR43531:SF11">
    <property type="entry name" value="METHYL-ACCEPTING CHEMOTAXIS PROTEIN 3"/>
    <property type="match status" value="1"/>
</dbReference>
<keyword evidence="6" id="KW-1185">Reference proteome</keyword>
<sequence>MNQHTPRPDGGIAVPDKADLDAIAAGASKIGFDIVDVAGFLDDVEAHARGQVGALRTVTESASAIETANSAMRVAIDRVNRLSEETRLKMAGTAEALRASDRQNQQVAGWVSAVDNRMQAVVTQLDAVTRTNDQITSIARQVNLLAINAKIEAVRAGDDGRGFGVVADAIKQLSQETGAAAQSITGTVAGLEQVISVLCNEATEIASLARAVIENSAVTETALTELDDRVRDSAVTTAGMADAAGRVSDAVELFRPAFEGIAGAAQRTSGGVGDARDRVHGLIDQSEALVQRAVRIGGAGEDSHFIEALLGFSARVCEAFEDGIDSGAITEAALFDHRYDPIPGTDPPQLIAPFTAFTDRVLPPIQEEALRFDPRVVFCAAVDRNGYLPTHNRKFSQPQGSDPVWNTANCRNRRLFDDRVGLKAGRNQQPFLLQVYRRDMGGGSFKLMKDLSAPIRARGRHWGGLRFAYHA</sequence>
<dbReference type="PANTHER" id="PTHR43531">
    <property type="entry name" value="PROTEIN ICFG"/>
    <property type="match status" value="1"/>
</dbReference>
<organism evidence="5 6">
    <name type="scientific">Pelagovum pacificum</name>
    <dbReference type="NCBI Taxonomy" id="2588711"/>
    <lineage>
        <taxon>Bacteria</taxon>
        <taxon>Pseudomonadati</taxon>
        <taxon>Pseudomonadota</taxon>
        <taxon>Alphaproteobacteria</taxon>
        <taxon>Rhodobacterales</taxon>
        <taxon>Paracoccaceae</taxon>
        <taxon>Pelagovum</taxon>
    </lineage>
</organism>